<dbReference type="KEGG" id="pmrn:116941461"/>
<dbReference type="RefSeq" id="XP_032808466.1">
    <property type="nucleotide sequence ID" value="XM_032952575.1"/>
</dbReference>
<gene>
    <name evidence="12" type="primary">LOC116941461</name>
</gene>
<keyword evidence="5 9" id="KW-0472">Membrane</keyword>
<dbReference type="InterPro" id="IPR017452">
    <property type="entry name" value="GPCR_Rhodpsn_7TM"/>
</dbReference>
<dbReference type="PANTHER" id="PTHR45695">
    <property type="entry name" value="LEUCOKININ RECEPTOR-RELATED"/>
    <property type="match status" value="1"/>
</dbReference>
<feature type="region of interest" description="Disordered" evidence="8">
    <location>
        <begin position="347"/>
        <end position="420"/>
    </location>
</feature>
<dbReference type="PRINTS" id="PR00237">
    <property type="entry name" value="GPCRRHODOPSN"/>
</dbReference>
<keyword evidence="4" id="KW-0297">G-protein coupled receptor</keyword>
<dbReference type="Proteomes" id="UP001318040">
    <property type="component" value="Chromosome 11"/>
</dbReference>
<evidence type="ECO:0000256" key="3">
    <source>
        <dbReference type="ARBA" id="ARBA00022989"/>
    </source>
</evidence>
<dbReference type="PROSITE" id="PS50262">
    <property type="entry name" value="G_PROTEIN_RECEP_F1_2"/>
    <property type="match status" value="1"/>
</dbReference>
<feature type="transmembrane region" description="Helical" evidence="9">
    <location>
        <begin position="73"/>
        <end position="97"/>
    </location>
</feature>
<feature type="transmembrane region" description="Helical" evidence="9">
    <location>
        <begin position="198"/>
        <end position="218"/>
    </location>
</feature>
<keyword evidence="6" id="KW-0675">Receptor</keyword>
<feature type="transmembrane region" description="Helical" evidence="9">
    <location>
        <begin position="301"/>
        <end position="323"/>
    </location>
</feature>
<keyword evidence="2 9" id="KW-0812">Transmembrane</keyword>
<evidence type="ECO:0000313" key="12">
    <source>
        <dbReference type="RefSeq" id="XP_032808466.1"/>
    </source>
</evidence>
<evidence type="ECO:0000256" key="7">
    <source>
        <dbReference type="ARBA" id="ARBA00023224"/>
    </source>
</evidence>
<dbReference type="GO" id="GO:0005886">
    <property type="term" value="C:plasma membrane"/>
    <property type="evidence" value="ECO:0007669"/>
    <property type="project" value="TreeGrafter"/>
</dbReference>
<sequence length="420" mass="46789">MGSVSYLEGFAEPYGNQSFFTFFSTFGAYNQRAEASAETTILALIFITSLVGNVTVLLIVFTTSYMRSTTCLLVTNLAVLDIVFTLNIPAVVITRWSGSWILGKGLCKITLFNMSLCGFCSVLTMALISLDRARHILPPHVRAIRTRSQLFLSICVTWMLSCLGALPLCIYFQVKTFTFSGEEVHICTILWPTRGTSWSWLVVIFLGMLVVPSTVLTLNYRRIYKVARDSRIRVRQNVEPARLNGGIRISFKEFRLVKMLIILVISLYIMWVPIYIMLWLIEADRELVNVYNWKPFLSSRAFLWVSTVTLTNSAINPVLYGVLNTQFRRGFKRYFCCLLRANADSATDETATNDQNDERYGVERQQGGVDGAVTAGGPAPDFGGHEGVRPAATTIARSSGGDRGNGALPSSHRGAISCRL</sequence>
<name>A0AAJ7SZD1_PETMA</name>
<dbReference type="Gene3D" id="1.20.1070.10">
    <property type="entry name" value="Rhodopsin 7-helix transmembrane proteins"/>
    <property type="match status" value="1"/>
</dbReference>
<organism evidence="11 12">
    <name type="scientific">Petromyzon marinus</name>
    <name type="common">Sea lamprey</name>
    <dbReference type="NCBI Taxonomy" id="7757"/>
    <lineage>
        <taxon>Eukaryota</taxon>
        <taxon>Metazoa</taxon>
        <taxon>Chordata</taxon>
        <taxon>Craniata</taxon>
        <taxon>Vertebrata</taxon>
        <taxon>Cyclostomata</taxon>
        <taxon>Hyperoartia</taxon>
        <taxon>Petromyzontiformes</taxon>
        <taxon>Petromyzontidae</taxon>
        <taxon>Petromyzon</taxon>
    </lineage>
</organism>
<keyword evidence="11" id="KW-1185">Reference proteome</keyword>
<dbReference type="PANTHER" id="PTHR45695:SF37">
    <property type="entry name" value="FREE FATTY ACID RECEPTOR 4-LIKE"/>
    <property type="match status" value="1"/>
</dbReference>
<evidence type="ECO:0000256" key="6">
    <source>
        <dbReference type="ARBA" id="ARBA00023170"/>
    </source>
</evidence>
<dbReference type="Pfam" id="PF00001">
    <property type="entry name" value="7tm_1"/>
    <property type="match status" value="1"/>
</dbReference>
<protein>
    <submittedName>
        <fullName evidence="12">Free fatty acid receptor 4-like</fullName>
    </submittedName>
</protein>
<evidence type="ECO:0000259" key="10">
    <source>
        <dbReference type="PROSITE" id="PS50262"/>
    </source>
</evidence>
<comment type="subcellular location">
    <subcellularLocation>
        <location evidence="1">Membrane</location>
        <topology evidence="1">Multi-pass membrane protein</topology>
    </subcellularLocation>
</comment>
<dbReference type="GO" id="GO:0004930">
    <property type="term" value="F:G protein-coupled receptor activity"/>
    <property type="evidence" value="ECO:0007669"/>
    <property type="project" value="UniProtKB-KW"/>
</dbReference>
<dbReference type="SUPFAM" id="SSF81321">
    <property type="entry name" value="Family A G protein-coupled receptor-like"/>
    <property type="match status" value="1"/>
</dbReference>
<dbReference type="InterPro" id="IPR000276">
    <property type="entry name" value="GPCR_Rhodpsn"/>
</dbReference>
<feature type="transmembrane region" description="Helical" evidence="9">
    <location>
        <begin position="109"/>
        <end position="130"/>
    </location>
</feature>
<evidence type="ECO:0000256" key="5">
    <source>
        <dbReference type="ARBA" id="ARBA00023136"/>
    </source>
</evidence>
<evidence type="ECO:0000256" key="8">
    <source>
        <dbReference type="SAM" id="MobiDB-lite"/>
    </source>
</evidence>
<proteinExistence type="predicted"/>
<accession>A0AAJ7SZD1</accession>
<feature type="transmembrane region" description="Helical" evidence="9">
    <location>
        <begin position="41"/>
        <end position="61"/>
    </location>
</feature>
<evidence type="ECO:0000256" key="2">
    <source>
        <dbReference type="ARBA" id="ARBA00022692"/>
    </source>
</evidence>
<evidence type="ECO:0000313" key="11">
    <source>
        <dbReference type="Proteomes" id="UP001318040"/>
    </source>
</evidence>
<keyword evidence="7" id="KW-0807">Transducer</keyword>
<reference evidence="12" key="1">
    <citation type="submission" date="2025-08" db="UniProtKB">
        <authorList>
            <consortium name="RefSeq"/>
        </authorList>
    </citation>
    <scope>IDENTIFICATION</scope>
    <source>
        <tissue evidence="12">Sperm</tissue>
    </source>
</reference>
<feature type="domain" description="G-protein coupled receptors family 1 profile" evidence="10">
    <location>
        <begin position="52"/>
        <end position="320"/>
    </location>
</feature>
<keyword evidence="3 9" id="KW-1133">Transmembrane helix</keyword>
<feature type="transmembrane region" description="Helical" evidence="9">
    <location>
        <begin position="150"/>
        <end position="174"/>
    </location>
</feature>
<dbReference type="AlphaFoldDB" id="A0AAJ7SZD1"/>
<evidence type="ECO:0000256" key="4">
    <source>
        <dbReference type="ARBA" id="ARBA00023040"/>
    </source>
</evidence>
<evidence type="ECO:0000256" key="1">
    <source>
        <dbReference type="ARBA" id="ARBA00004141"/>
    </source>
</evidence>
<feature type="transmembrane region" description="Helical" evidence="9">
    <location>
        <begin position="260"/>
        <end position="281"/>
    </location>
</feature>
<evidence type="ECO:0000256" key="9">
    <source>
        <dbReference type="SAM" id="Phobius"/>
    </source>
</evidence>
<dbReference type="CDD" id="cd00637">
    <property type="entry name" value="7tm_classA_rhodopsin-like"/>
    <property type="match status" value="1"/>
</dbReference>